<dbReference type="SUPFAM" id="SSF48403">
    <property type="entry name" value="Ankyrin repeat"/>
    <property type="match status" value="1"/>
</dbReference>
<dbReference type="InterPro" id="IPR036770">
    <property type="entry name" value="Ankyrin_rpt-contain_sf"/>
</dbReference>
<name>A0A8H2HLS8_ORBOL</name>
<accession>A0A8H2HLS8</accession>
<protein>
    <recommendedName>
        <fullName evidence="1">Azaphilone pigments biosynthesis cluster protein L N-terminal domain-containing protein</fullName>
    </recommendedName>
</protein>
<gene>
    <name evidence="2" type="ORF">EYR41_007915</name>
</gene>
<evidence type="ECO:0000313" key="3">
    <source>
        <dbReference type="Proteomes" id="UP000297595"/>
    </source>
</evidence>
<proteinExistence type="predicted"/>
<dbReference type="EMBL" id="SOZJ01000005">
    <property type="protein sequence ID" value="TGJ66270.1"/>
    <property type="molecule type" value="Genomic_DNA"/>
</dbReference>
<dbReference type="Proteomes" id="UP000297595">
    <property type="component" value="Unassembled WGS sequence"/>
</dbReference>
<dbReference type="Pfam" id="PF17111">
    <property type="entry name" value="PigL_N"/>
    <property type="match status" value="1"/>
</dbReference>
<feature type="domain" description="Azaphilone pigments biosynthesis cluster protein L N-terminal" evidence="1">
    <location>
        <begin position="5"/>
        <end position="191"/>
    </location>
</feature>
<organism evidence="2 3">
    <name type="scientific">Orbilia oligospora</name>
    <name type="common">Nematode-trapping fungus</name>
    <name type="synonym">Arthrobotrys oligospora</name>
    <dbReference type="NCBI Taxonomy" id="2813651"/>
    <lineage>
        <taxon>Eukaryota</taxon>
        <taxon>Fungi</taxon>
        <taxon>Dikarya</taxon>
        <taxon>Ascomycota</taxon>
        <taxon>Pezizomycotina</taxon>
        <taxon>Orbiliomycetes</taxon>
        <taxon>Orbiliales</taxon>
        <taxon>Orbiliaceae</taxon>
        <taxon>Orbilia</taxon>
    </lineage>
</organism>
<evidence type="ECO:0000259" key="1">
    <source>
        <dbReference type="Pfam" id="PF17111"/>
    </source>
</evidence>
<dbReference type="Gene3D" id="1.25.40.20">
    <property type="entry name" value="Ankyrin repeat-containing domain"/>
    <property type="match status" value="1"/>
</dbReference>
<evidence type="ECO:0000313" key="2">
    <source>
        <dbReference type="EMBL" id="TGJ66270.1"/>
    </source>
</evidence>
<dbReference type="InterPro" id="IPR031348">
    <property type="entry name" value="PigL_N"/>
</dbReference>
<sequence>MSGLEGLSIGANVIGVLVFGLQAAKFIAESVSKYQDAEDDHRRFLDAIQRLAGVLTDVNEILKTDEDKLRYSRLYTVAKKCEDDLIKIHDNILEWTGSTSGKKSKTVRTWKKFKLIFLGDNSKRWLESLESHYGFILFQLNRIQLDDRKEQKAVVGRIESNLAHVSDTISNIEDTQVETLVRMDKVETNITQKIETNSIAVQGLSNSVGVNFTQVNGTLNSIDSLVKLFANNQVYKAYEEREKDEFQKATGRIFQLGAAAITRREATVGPGQTEKVLEDLREVLKFAKKGHFSILSTGIQETSDSLQKSRKISGLIAGSDNLMVGYDHQAVRDLQARKSALSATNVCQWEQEDFVLRVTENIQYDGSESRRSLQSEDFSRKITRITYLPKRQEIDSIVDIYLAQSRTLKPSMYTGLSFRTMIPEDAEIFTAIFHGSVDRVRELVGTGRACVNDCDAWGQNLLIRSLIQAEASHPIGYSEDDKKLLATNRLEIARYLIGQGSDVTQLDYDNYDPFSAARAWGNYDGVTILLESGANPMIRSENILSFARNLDEASWNYFLDRSSEFYDINDEIAWGFGFKFRPIALLHAIIGSHTLHEIWRAPYIYPSGSFPIYYRVPNYNIKDLVWKLVRSGASITSRTPEDGENCLHIALRATSEPTCQPNKNGLALLKDLLLFLVGEIGIDIRAVTKSGYSVTDVAFQQRCPAGRCIWPVWVEVLIDLGYNPLEVAEGGIFSESIKHILTARPSDYCSCPCCSPIEEDGYVQVVGNYGMEYQNQGPGKVACAIDMGNQTTILPSNCELPCDDFEFFEMLALRSEEMENLKPSSDALVSNWARILEDWESIDIDDD</sequence>
<reference evidence="2 3" key="1">
    <citation type="submission" date="2019-03" db="EMBL/GenBank/DDBJ databases">
        <title>Nematode-trapping fungi genome.</title>
        <authorList>
            <person name="Vidal-Diez De Ulzurrun G."/>
        </authorList>
    </citation>
    <scope>NUCLEOTIDE SEQUENCE [LARGE SCALE GENOMIC DNA]</scope>
    <source>
        <strain evidence="2 3">TWF154</strain>
    </source>
</reference>
<comment type="caution">
    <text evidence="2">The sequence shown here is derived from an EMBL/GenBank/DDBJ whole genome shotgun (WGS) entry which is preliminary data.</text>
</comment>
<dbReference type="AlphaFoldDB" id="A0A8H2HLS8"/>